<dbReference type="InterPro" id="IPR010131">
    <property type="entry name" value="MdtP/NodT-like"/>
</dbReference>
<evidence type="ECO:0000313" key="3">
    <source>
        <dbReference type="EMBL" id="AJG24666.1"/>
    </source>
</evidence>
<dbReference type="GO" id="GO:0015562">
    <property type="term" value="F:efflux transmembrane transporter activity"/>
    <property type="evidence" value="ECO:0007669"/>
    <property type="project" value="InterPro"/>
</dbReference>
<keyword evidence="4" id="KW-1185">Reference proteome</keyword>
<dbReference type="STRING" id="68895.RR42_s3085"/>
<dbReference type="KEGG" id="cbw:RR42_s3085"/>
<name>A0A0C4YVZ7_9BURK</name>
<evidence type="ECO:0000313" key="4">
    <source>
        <dbReference type="Proteomes" id="UP000031843"/>
    </source>
</evidence>
<dbReference type="Gene3D" id="1.20.1600.10">
    <property type="entry name" value="Outer membrane efflux proteins (OEP)"/>
    <property type="match status" value="1"/>
</dbReference>
<proteinExistence type="inferred from homology"/>
<organism evidence="3 4">
    <name type="scientific">Cupriavidus basilensis</name>
    <dbReference type="NCBI Taxonomy" id="68895"/>
    <lineage>
        <taxon>Bacteria</taxon>
        <taxon>Pseudomonadati</taxon>
        <taxon>Pseudomonadota</taxon>
        <taxon>Betaproteobacteria</taxon>
        <taxon>Burkholderiales</taxon>
        <taxon>Burkholderiaceae</taxon>
        <taxon>Cupriavidus</taxon>
    </lineage>
</organism>
<comment type="similarity">
    <text evidence="1">Belongs to the outer membrane factor (OMF) (TC 1.B.17) family.</text>
</comment>
<gene>
    <name evidence="3" type="ORF">RR42_s3085</name>
</gene>
<dbReference type="Pfam" id="PF02321">
    <property type="entry name" value="OEP"/>
    <property type="match status" value="2"/>
</dbReference>
<sequence>MNVANATLTARPGWMPRILASSRAWLLVVCCATLSACAFDHYDARPISASAIVDTINERSLASADLRDFIERHAMRASSDWPPTRWNLDTLTLAALYYNADLDTARARLATAQASIKTAAQRPNPSLQLPFQRTLNPKGGDSPWTLGIALDIPIQTAGKRGYRIDQATHFASAARLDVANIAWSVRSQLRTQLLNLWSANARTDLLKQQLELDQRMNTMLEKRVLLGDASARELNQQRLALIQAQADLLNAQRQTSAARVLIANVLGLRSGALDGLDIDLTDFGRPYASLPAPEIRLQALLNRADVLSGLAQYEASQAALQLEVAKQYPDIHLGPGYTFDQGLHKLGLDFTNLVLPIFHRNEGPIAEARARRLEAEAQVRRLEAQALGETDGAITAYQATRSIVKRNEEQVSMQGRQFLAARRSFEVGQTDRMALTLAERTELAARLALQDAEFQMQQAIGRLEDAIQRPLSDPDAGANPSHWVK</sequence>
<evidence type="ECO:0000256" key="1">
    <source>
        <dbReference type="ARBA" id="ARBA00007613"/>
    </source>
</evidence>
<accession>A0A0C4YVZ7</accession>
<protein>
    <submittedName>
        <fullName evidence="3">Heavy metal RND efflux outer membrane protein, CzcC family</fullName>
    </submittedName>
</protein>
<dbReference type="SUPFAM" id="SSF56954">
    <property type="entry name" value="Outer membrane efflux proteins (OEP)"/>
    <property type="match status" value="1"/>
</dbReference>
<reference evidence="3 4" key="1">
    <citation type="journal article" date="2015" name="Genome Announc.">
        <title>Complete Genome Sequence of Cupriavidus basilensis 4G11, Isolated from the Oak Ridge Field Research Center Site.</title>
        <authorList>
            <person name="Ray J."/>
            <person name="Waters R.J."/>
            <person name="Skerker J.M."/>
            <person name="Kuehl J.V."/>
            <person name="Price M.N."/>
            <person name="Huang J."/>
            <person name="Chakraborty R."/>
            <person name="Arkin A.P."/>
            <person name="Deutschbauer A."/>
        </authorList>
    </citation>
    <scope>NUCLEOTIDE SEQUENCE [LARGE SCALE GENOMIC DNA]</scope>
    <source>
        <strain evidence="3">4G11</strain>
    </source>
</reference>
<dbReference type="OrthoDB" id="9791261at2"/>
<dbReference type="PANTHER" id="PTHR30203:SF24">
    <property type="entry name" value="BLR4935 PROTEIN"/>
    <property type="match status" value="1"/>
</dbReference>
<dbReference type="InterPro" id="IPR003423">
    <property type="entry name" value="OMP_efflux"/>
</dbReference>
<keyword evidence="2" id="KW-0732">Signal</keyword>
<evidence type="ECO:0000256" key="2">
    <source>
        <dbReference type="SAM" id="SignalP"/>
    </source>
</evidence>
<dbReference type="RefSeq" id="WP_052495193.1">
    <property type="nucleotide sequence ID" value="NZ_CP010537.1"/>
</dbReference>
<dbReference type="Proteomes" id="UP000031843">
    <property type="component" value="Chromosome secondary"/>
</dbReference>
<dbReference type="AlphaFoldDB" id="A0A0C4YVZ7"/>
<dbReference type="EMBL" id="CP010537">
    <property type="protein sequence ID" value="AJG24666.1"/>
    <property type="molecule type" value="Genomic_DNA"/>
</dbReference>
<feature type="signal peptide" evidence="2">
    <location>
        <begin position="1"/>
        <end position="38"/>
    </location>
</feature>
<feature type="chain" id="PRO_5002174065" evidence="2">
    <location>
        <begin position="39"/>
        <end position="485"/>
    </location>
</feature>
<dbReference type="PANTHER" id="PTHR30203">
    <property type="entry name" value="OUTER MEMBRANE CATION EFFLUX PROTEIN"/>
    <property type="match status" value="1"/>
</dbReference>